<dbReference type="RefSeq" id="WP_344673953.1">
    <property type="nucleotide sequence ID" value="NZ_BAAAZI010000006.1"/>
</dbReference>
<proteinExistence type="predicted"/>
<reference evidence="3" key="1">
    <citation type="journal article" date="2019" name="Int. J. Syst. Evol. Microbiol.">
        <title>The Global Catalogue of Microorganisms (GCM) 10K type strain sequencing project: providing services to taxonomists for standard genome sequencing and annotation.</title>
        <authorList>
            <consortium name="The Broad Institute Genomics Platform"/>
            <consortium name="The Broad Institute Genome Sequencing Center for Infectious Disease"/>
            <person name="Wu L."/>
            <person name="Ma J."/>
        </authorList>
    </citation>
    <scope>NUCLEOTIDE SEQUENCE [LARGE SCALE GENOMIC DNA]</scope>
    <source>
        <strain evidence="3">JCM 16704</strain>
    </source>
</reference>
<keyword evidence="3" id="KW-1185">Reference proteome</keyword>
<protein>
    <recommendedName>
        <fullName evidence="4">Phage terminase large subunit-like protein</fullName>
    </recommendedName>
</protein>
<organism evidence="2 3">
    <name type="scientific">Sphingobacterium kyonggiense</name>
    <dbReference type="NCBI Taxonomy" id="714075"/>
    <lineage>
        <taxon>Bacteria</taxon>
        <taxon>Pseudomonadati</taxon>
        <taxon>Bacteroidota</taxon>
        <taxon>Sphingobacteriia</taxon>
        <taxon>Sphingobacteriales</taxon>
        <taxon>Sphingobacteriaceae</taxon>
        <taxon>Sphingobacterium</taxon>
    </lineage>
</organism>
<keyword evidence="1" id="KW-0812">Transmembrane</keyword>
<comment type="caution">
    <text evidence="2">The sequence shown here is derived from an EMBL/GenBank/DDBJ whole genome shotgun (WGS) entry which is preliminary data.</text>
</comment>
<dbReference type="Proteomes" id="UP001500101">
    <property type="component" value="Unassembled WGS sequence"/>
</dbReference>
<gene>
    <name evidence="2" type="ORF">GCM10022216_14470</name>
</gene>
<name>A0ABP7YLF3_9SPHI</name>
<evidence type="ECO:0008006" key="4">
    <source>
        <dbReference type="Google" id="ProtNLM"/>
    </source>
</evidence>
<accession>A0ABP7YLF3</accession>
<keyword evidence="1" id="KW-1133">Transmembrane helix</keyword>
<dbReference type="EMBL" id="BAAAZI010000006">
    <property type="protein sequence ID" value="GAA4137917.1"/>
    <property type="molecule type" value="Genomic_DNA"/>
</dbReference>
<evidence type="ECO:0000313" key="3">
    <source>
        <dbReference type="Proteomes" id="UP001500101"/>
    </source>
</evidence>
<keyword evidence="1" id="KW-0472">Membrane</keyword>
<evidence type="ECO:0000256" key="1">
    <source>
        <dbReference type="SAM" id="Phobius"/>
    </source>
</evidence>
<feature type="transmembrane region" description="Helical" evidence="1">
    <location>
        <begin position="12"/>
        <end position="34"/>
    </location>
</feature>
<sequence length="584" mass="67630">MAWRPKIKPAKDIAYAFANWVAQFAALILPRYLYMVLGRGSAKTTEVVVERLTEMIYDLPGAPIVWVSDSYSNLQKNVLPSVLEGLERKGLREGVHFVIGKQPPEFSEAEKEDLPQNIKEHFWKPYNRLVSYKHTMIFFTGLNITFGSLDRPASLAGRSYVHVIGDEVKYFPEHKIANLLKAVRGYAVKYGESVFYRGHTFTTDMPNTKNIGEHDWILKQVNKMKKSAVLRILKTALVYNECIQERIYYQQKNDREEVLKKQRTEERWKERWIQTRLHKDGQTLFFVASSLVNIDILTPEWFTDAIESDLGDVETSVLSLKSTLESGERFYANIASRHFYDDGKDSKWYDYFGLDKKEDCRILRYHNRKKIIEVGLDFGNMISMCIGQPKSDNKYRILKFMHILSPDWIPKLANEFKEYFAPQEEKVIHVYYDRAANSYKDAKVDLALAFKNAIEFNDDQKTRSGWRVILMSRNQGNIGQAEEYVFMQELFSGSNKKLPDVCIDIFEAKYLKASLEGARTKIVINKAGSTVVTKDKSSEKLPIARLLQESTNASDSFKYLMMRREWRNLVKIKSSSGIQDSSVI</sequence>
<evidence type="ECO:0000313" key="2">
    <source>
        <dbReference type="EMBL" id="GAA4137917.1"/>
    </source>
</evidence>